<gene>
    <name evidence="1" type="ORF">AYL99_07562</name>
</gene>
<accession>A0A178ZFQ6</accession>
<dbReference type="RefSeq" id="XP_018691839.1">
    <property type="nucleotide sequence ID" value="XM_018839071.1"/>
</dbReference>
<comment type="caution">
    <text evidence="1">The sequence shown here is derived from an EMBL/GenBank/DDBJ whole genome shotgun (WGS) entry which is preliminary data.</text>
</comment>
<protein>
    <submittedName>
        <fullName evidence="1">Uncharacterized protein</fullName>
    </submittedName>
</protein>
<dbReference type="EMBL" id="LVYI01000006">
    <property type="protein sequence ID" value="OAP58472.1"/>
    <property type="molecule type" value="Genomic_DNA"/>
</dbReference>
<dbReference type="AlphaFoldDB" id="A0A178ZFQ6"/>
<dbReference type="OrthoDB" id="4149590at2759"/>
<dbReference type="GeneID" id="30011730"/>
<sequence length="302" mass="31689">MNAGSTGGAITTAPGNYYSLESCIDACTVAGPSSCLVAYWNSVAHTCSLYSKVNSGGVPSLAGGQTPAKVVGGGIRTARLLTGQPVPNVVDATYLLAPGADLGLCNNGNYQLTFIGVFYNGATGTGPPTINTNRDNIWYVSCGASYQNSQSGTQLVPAYSPTNPVFGFTSAPTTADDCARVCQSYHSYFLLFGAGNPDCNLWQWVPNASTKCQLFPSNAGVVNGQGPPTMTDGSSNSIFAAGILRGNSGTEYSGQAQYKKRSLPAGLDYRRRHARDSLIDDGSVPDVILKFNKRTGNWTEVM</sequence>
<evidence type="ECO:0000313" key="2">
    <source>
        <dbReference type="Proteomes" id="UP000078343"/>
    </source>
</evidence>
<dbReference type="STRING" id="1367422.A0A178ZFQ6"/>
<evidence type="ECO:0000313" key="1">
    <source>
        <dbReference type="EMBL" id="OAP58472.1"/>
    </source>
</evidence>
<keyword evidence="2" id="KW-1185">Reference proteome</keyword>
<proteinExistence type="predicted"/>
<organism evidence="1 2">
    <name type="scientific">Fonsecaea erecta</name>
    <dbReference type="NCBI Taxonomy" id="1367422"/>
    <lineage>
        <taxon>Eukaryota</taxon>
        <taxon>Fungi</taxon>
        <taxon>Dikarya</taxon>
        <taxon>Ascomycota</taxon>
        <taxon>Pezizomycotina</taxon>
        <taxon>Eurotiomycetes</taxon>
        <taxon>Chaetothyriomycetidae</taxon>
        <taxon>Chaetothyriales</taxon>
        <taxon>Herpotrichiellaceae</taxon>
        <taxon>Fonsecaea</taxon>
    </lineage>
</organism>
<name>A0A178ZFQ6_9EURO</name>
<dbReference type="Proteomes" id="UP000078343">
    <property type="component" value="Unassembled WGS sequence"/>
</dbReference>
<reference evidence="1 2" key="1">
    <citation type="submission" date="2016-04" db="EMBL/GenBank/DDBJ databases">
        <title>Draft genome of Fonsecaea erecta CBS 125763.</title>
        <authorList>
            <person name="Weiss V.A."/>
            <person name="Vicente V.A."/>
            <person name="Raittz R.T."/>
            <person name="Moreno L.F."/>
            <person name="De Souza E.M."/>
            <person name="Pedrosa F.O."/>
            <person name="Steffens M.B."/>
            <person name="Faoro H."/>
            <person name="Tadra-Sfeir M.Z."/>
            <person name="Najafzadeh M.J."/>
            <person name="Felipe M.S."/>
            <person name="Teixeira M."/>
            <person name="Sun J."/>
            <person name="Xi L."/>
            <person name="Gomes R."/>
            <person name="De Azevedo C.M."/>
            <person name="Salgado C.G."/>
            <person name="Da Silva M.B."/>
            <person name="Nascimento M.F."/>
            <person name="Queiroz-Telles F."/>
            <person name="Attili D.S."/>
            <person name="Gorbushina A."/>
        </authorList>
    </citation>
    <scope>NUCLEOTIDE SEQUENCE [LARGE SCALE GENOMIC DNA]</scope>
    <source>
        <strain evidence="1 2">CBS 125763</strain>
    </source>
</reference>